<sequence>MSKNLFAVALFCLHVIPLNSFAASASSTEIDSLVEESRPEAQAAIRAKIQENQRLVLEIAKVSADLDKIKADIAENSYAAKKDLIIAGGTAVATAITSYMLIRKTGRSEMGDQINLMLSMASTLVGSSLTIFNGGKAGYHYIILKLDEKKIPALEATLADLKQQLERQTEELLK</sequence>
<keyword evidence="5" id="KW-1185">Reference proteome</keyword>
<gene>
    <name evidence="4" type="ORF">NWE73_03165</name>
</gene>
<feature type="chain" id="PRO_5045054157" evidence="3">
    <location>
        <begin position="23"/>
        <end position="174"/>
    </location>
</feature>
<name>A0ABT6DEU3_9BACT</name>
<feature type="transmembrane region" description="Helical" evidence="2">
    <location>
        <begin position="84"/>
        <end position="102"/>
    </location>
</feature>
<dbReference type="RefSeq" id="WP_277576822.1">
    <property type="nucleotide sequence ID" value="NZ_JANRMI010000001.1"/>
</dbReference>
<accession>A0ABT6DEU3</accession>
<evidence type="ECO:0000256" key="3">
    <source>
        <dbReference type="SAM" id="SignalP"/>
    </source>
</evidence>
<feature type="transmembrane region" description="Helical" evidence="2">
    <location>
        <begin position="114"/>
        <end position="132"/>
    </location>
</feature>
<dbReference type="EMBL" id="JANRMI010000001">
    <property type="protein sequence ID" value="MDG0815346.1"/>
    <property type="molecule type" value="Genomic_DNA"/>
</dbReference>
<evidence type="ECO:0000256" key="1">
    <source>
        <dbReference type="SAM" id="Coils"/>
    </source>
</evidence>
<organism evidence="4 5">
    <name type="scientific">Bdellovibrio svalbardensis</name>
    <dbReference type="NCBI Taxonomy" id="2972972"/>
    <lineage>
        <taxon>Bacteria</taxon>
        <taxon>Pseudomonadati</taxon>
        <taxon>Bdellovibrionota</taxon>
        <taxon>Bdellovibrionia</taxon>
        <taxon>Bdellovibrionales</taxon>
        <taxon>Pseudobdellovibrionaceae</taxon>
        <taxon>Bdellovibrio</taxon>
    </lineage>
</organism>
<evidence type="ECO:0000256" key="2">
    <source>
        <dbReference type="SAM" id="Phobius"/>
    </source>
</evidence>
<keyword evidence="2" id="KW-0472">Membrane</keyword>
<protein>
    <submittedName>
        <fullName evidence="4">Uncharacterized protein</fullName>
    </submittedName>
</protein>
<evidence type="ECO:0000313" key="4">
    <source>
        <dbReference type="EMBL" id="MDG0815346.1"/>
    </source>
</evidence>
<keyword evidence="2" id="KW-1133">Transmembrane helix</keyword>
<keyword evidence="2" id="KW-0812">Transmembrane</keyword>
<keyword evidence="3" id="KW-0732">Signal</keyword>
<evidence type="ECO:0000313" key="5">
    <source>
        <dbReference type="Proteomes" id="UP001152321"/>
    </source>
</evidence>
<dbReference type="Proteomes" id="UP001152321">
    <property type="component" value="Unassembled WGS sequence"/>
</dbReference>
<proteinExistence type="predicted"/>
<feature type="signal peptide" evidence="3">
    <location>
        <begin position="1"/>
        <end position="22"/>
    </location>
</feature>
<comment type="caution">
    <text evidence="4">The sequence shown here is derived from an EMBL/GenBank/DDBJ whole genome shotgun (WGS) entry which is preliminary data.</text>
</comment>
<feature type="coiled-coil region" evidence="1">
    <location>
        <begin position="144"/>
        <end position="171"/>
    </location>
</feature>
<reference evidence="4" key="1">
    <citation type="submission" date="2022-08" db="EMBL/GenBank/DDBJ databases">
        <title>Novel Bdellovibrio Species Isolated from Svalbard: Designation Bdellovibrio svalbardensis.</title>
        <authorList>
            <person name="Mitchell R.J."/>
            <person name="Choi S.Y."/>
        </authorList>
    </citation>
    <scope>NUCLEOTIDE SEQUENCE</scope>
    <source>
        <strain evidence="4">PAP01</strain>
    </source>
</reference>
<keyword evidence="1" id="KW-0175">Coiled coil</keyword>